<keyword evidence="1" id="KW-0175">Coiled coil</keyword>
<evidence type="ECO:0000259" key="2">
    <source>
        <dbReference type="Pfam" id="PF03992"/>
    </source>
</evidence>
<dbReference type="EMBL" id="JAUSUQ010000012">
    <property type="protein sequence ID" value="MDQ0340292.1"/>
    <property type="molecule type" value="Genomic_DNA"/>
</dbReference>
<reference evidence="3 4" key="1">
    <citation type="submission" date="2023-07" db="EMBL/GenBank/DDBJ databases">
        <title>Genomic Encyclopedia of Type Strains, Phase IV (KMG-IV): sequencing the most valuable type-strain genomes for metagenomic binning, comparative biology and taxonomic classification.</title>
        <authorList>
            <person name="Goeker M."/>
        </authorList>
    </citation>
    <scope>NUCLEOTIDE SEQUENCE [LARGE SCALE GENOMIC DNA]</scope>
    <source>
        <strain evidence="3 4">DSM 17740</strain>
    </source>
</reference>
<accession>A0ABU0CXL0</accession>
<feature type="coiled-coil region" evidence="1">
    <location>
        <begin position="1"/>
        <end position="28"/>
    </location>
</feature>
<dbReference type="Proteomes" id="UP001232445">
    <property type="component" value="Unassembled WGS sequence"/>
</dbReference>
<sequence>MQVETEQNQEVKNRLTSAEKILQELRERIKGELSYKEKGEIIRSLVSDIVVHTVKTPGKHRDKANVQINYVFSIGQNYTDKGCIIINWRKDNIFHYVKEEPMSIIAKTPQPPYYAVIFTSERTEGDKGYAKMADKMVELASKQQGFLGVESVRDQEGIGITVSYWESLNAIKNWKDNAMHQVAQKKGKAEWYKRFGLRVCKVERDNFFKV</sequence>
<evidence type="ECO:0000313" key="3">
    <source>
        <dbReference type="EMBL" id="MDQ0340292.1"/>
    </source>
</evidence>
<dbReference type="InterPro" id="IPR052936">
    <property type="entry name" value="Jasmonate_Hydroxylase-like"/>
</dbReference>
<dbReference type="PANTHER" id="PTHR37811:SF2">
    <property type="entry name" value="ABM DOMAIN-CONTAINING PROTEIN"/>
    <property type="match status" value="1"/>
</dbReference>
<dbReference type="PANTHER" id="PTHR37811">
    <property type="entry name" value="BLL5343 PROTEIN"/>
    <property type="match status" value="1"/>
</dbReference>
<name>A0ABU0CXL0_9BACI</name>
<evidence type="ECO:0000313" key="4">
    <source>
        <dbReference type="Proteomes" id="UP001232445"/>
    </source>
</evidence>
<organism evidence="3 4">
    <name type="scientific">Caldalkalibacillus uzonensis</name>
    <dbReference type="NCBI Taxonomy" id="353224"/>
    <lineage>
        <taxon>Bacteria</taxon>
        <taxon>Bacillati</taxon>
        <taxon>Bacillota</taxon>
        <taxon>Bacilli</taxon>
        <taxon>Bacillales</taxon>
        <taxon>Bacillaceae</taxon>
        <taxon>Caldalkalibacillus</taxon>
    </lineage>
</organism>
<gene>
    <name evidence="3" type="ORF">J2S00_003097</name>
</gene>
<evidence type="ECO:0000256" key="1">
    <source>
        <dbReference type="SAM" id="Coils"/>
    </source>
</evidence>
<dbReference type="InterPro" id="IPR011008">
    <property type="entry name" value="Dimeric_a/b-barrel"/>
</dbReference>
<keyword evidence="3" id="KW-0503">Monooxygenase</keyword>
<feature type="domain" description="ABM" evidence="2">
    <location>
        <begin position="120"/>
        <end position="186"/>
    </location>
</feature>
<protein>
    <submittedName>
        <fullName evidence="3">Heme-degrading monooxygenase HmoA</fullName>
    </submittedName>
</protein>
<keyword evidence="3" id="KW-0560">Oxidoreductase</keyword>
<proteinExistence type="predicted"/>
<dbReference type="InterPro" id="IPR007138">
    <property type="entry name" value="ABM_dom"/>
</dbReference>
<keyword evidence="4" id="KW-1185">Reference proteome</keyword>
<dbReference type="SUPFAM" id="SSF54909">
    <property type="entry name" value="Dimeric alpha+beta barrel"/>
    <property type="match status" value="1"/>
</dbReference>
<dbReference type="Gene3D" id="3.30.70.100">
    <property type="match status" value="1"/>
</dbReference>
<dbReference type="GO" id="GO:0004497">
    <property type="term" value="F:monooxygenase activity"/>
    <property type="evidence" value="ECO:0007669"/>
    <property type="project" value="UniProtKB-KW"/>
</dbReference>
<dbReference type="Pfam" id="PF03992">
    <property type="entry name" value="ABM"/>
    <property type="match status" value="1"/>
</dbReference>
<comment type="caution">
    <text evidence="3">The sequence shown here is derived from an EMBL/GenBank/DDBJ whole genome shotgun (WGS) entry which is preliminary data.</text>
</comment>